<dbReference type="InterPro" id="IPR036397">
    <property type="entry name" value="RNaseH_sf"/>
</dbReference>
<dbReference type="Gene3D" id="3.30.420.10">
    <property type="entry name" value="Ribonuclease H-like superfamily/Ribonuclease H"/>
    <property type="match status" value="1"/>
</dbReference>
<feature type="domain" description="Gfd2/YDR514C-like C-terminal" evidence="2">
    <location>
        <begin position="376"/>
        <end position="578"/>
    </location>
</feature>
<accession>A0A9W9KGP0</accession>
<feature type="compositionally biased region" description="Low complexity" evidence="1">
    <location>
        <begin position="105"/>
        <end position="117"/>
    </location>
</feature>
<dbReference type="Proteomes" id="UP001141434">
    <property type="component" value="Unassembled WGS sequence"/>
</dbReference>
<dbReference type="PANTHER" id="PTHR28083:SF1">
    <property type="entry name" value="GOOD FOR FULL DBP5 ACTIVITY PROTEIN 2"/>
    <property type="match status" value="1"/>
</dbReference>
<proteinExistence type="predicted"/>
<dbReference type="EMBL" id="JAPMSZ010000004">
    <property type="protein sequence ID" value="KAJ5105840.1"/>
    <property type="molecule type" value="Genomic_DNA"/>
</dbReference>
<dbReference type="GeneID" id="81392937"/>
<dbReference type="GO" id="GO:0003676">
    <property type="term" value="F:nucleic acid binding"/>
    <property type="evidence" value="ECO:0007669"/>
    <property type="project" value="InterPro"/>
</dbReference>
<reference evidence="3" key="2">
    <citation type="journal article" date="2023" name="IMA Fungus">
        <title>Comparative genomic study of the Penicillium genus elucidates a diverse pangenome and 15 lateral gene transfer events.</title>
        <authorList>
            <person name="Petersen C."/>
            <person name="Sorensen T."/>
            <person name="Nielsen M.R."/>
            <person name="Sondergaard T.E."/>
            <person name="Sorensen J.L."/>
            <person name="Fitzpatrick D.A."/>
            <person name="Frisvad J.C."/>
            <person name="Nielsen K.L."/>
        </authorList>
    </citation>
    <scope>NUCLEOTIDE SEQUENCE</scope>
    <source>
        <strain evidence="3">IBT 34128</strain>
    </source>
</reference>
<dbReference type="InterPro" id="IPR012337">
    <property type="entry name" value="RNaseH-like_sf"/>
</dbReference>
<organism evidence="3 4">
    <name type="scientific">Penicillium alfredii</name>
    <dbReference type="NCBI Taxonomy" id="1506179"/>
    <lineage>
        <taxon>Eukaryota</taxon>
        <taxon>Fungi</taxon>
        <taxon>Dikarya</taxon>
        <taxon>Ascomycota</taxon>
        <taxon>Pezizomycotina</taxon>
        <taxon>Eurotiomycetes</taxon>
        <taxon>Eurotiomycetidae</taxon>
        <taxon>Eurotiales</taxon>
        <taxon>Aspergillaceae</taxon>
        <taxon>Penicillium</taxon>
    </lineage>
</organism>
<evidence type="ECO:0000256" key="1">
    <source>
        <dbReference type="SAM" id="MobiDB-lite"/>
    </source>
</evidence>
<evidence type="ECO:0000313" key="4">
    <source>
        <dbReference type="Proteomes" id="UP001141434"/>
    </source>
</evidence>
<sequence>MDKDKHLERVEEMFKSDEALLDLSTGLNTLARTEPSPSHESVPSISASVPSTSTESVTLLPTSEAGRMAYLANFTPELRPPLSYVRSRVIGRSVNDHEKNEMSLVSTESESSVSESTPATGPATALTVPDHTNAPRIFSQEASTQPSDEFMQAAFTPLIGLSRFTFLYIRDPELSRSVQKRFFKHGTFWNRPWNLYYVHVPVRISPGPVLFVPTLQAQAFLDQINTTLGCNLSLTGPNQEGMAICLDDISGLDPVFLGQSNSRRDKDNLRALIHPLSVNWQDWTERFEPDLVREFEDKVKSAVEASKDKPRTKSAKAKGEWKRQQHEKKWESALLRAQSYFGVRPPFADGTDAYRGEAPQVNVLLASKCPPQGAPVFISVDVELNELNPHQLTEVGISVLDTLDIKNLSPGDHGTNWVREIRSHHLRVTEHRHIVNHRFCSSCPDKFGFGETELVNLANVGRTVDRFFTAPFLRSNIVINDEGQVGHKSNRTVILVGHALKQDVSNLRATGSQVFVNLGTPTSQVKEQFDTAELYRSLYREPHGRSLGYILGGLNILSASLHNAGNDARYTLEALVRILLEAAGERPGACEKA</sequence>
<feature type="region of interest" description="Disordered" evidence="1">
    <location>
        <begin position="98"/>
        <end position="131"/>
    </location>
</feature>
<evidence type="ECO:0000259" key="2">
    <source>
        <dbReference type="Pfam" id="PF21762"/>
    </source>
</evidence>
<dbReference type="InterPro" id="IPR040151">
    <property type="entry name" value="Gfd2/YDR514C-like"/>
</dbReference>
<dbReference type="SUPFAM" id="SSF53098">
    <property type="entry name" value="Ribonuclease H-like"/>
    <property type="match status" value="1"/>
</dbReference>
<protein>
    <recommendedName>
        <fullName evidence="2">Gfd2/YDR514C-like C-terminal domain-containing protein</fullName>
    </recommendedName>
</protein>
<gene>
    <name evidence="3" type="ORF">NUU61_003187</name>
</gene>
<dbReference type="PANTHER" id="PTHR28083">
    <property type="entry name" value="GOOD FOR FULL DBP5 ACTIVITY PROTEIN 2"/>
    <property type="match status" value="1"/>
</dbReference>
<dbReference type="RefSeq" id="XP_056514836.1">
    <property type="nucleotide sequence ID" value="XM_056653769.1"/>
</dbReference>
<reference evidence="3" key="1">
    <citation type="submission" date="2022-11" db="EMBL/GenBank/DDBJ databases">
        <authorList>
            <person name="Petersen C."/>
        </authorList>
    </citation>
    <scope>NUCLEOTIDE SEQUENCE</scope>
    <source>
        <strain evidence="3">IBT 34128</strain>
    </source>
</reference>
<dbReference type="GO" id="GO:0005634">
    <property type="term" value="C:nucleus"/>
    <property type="evidence" value="ECO:0007669"/>
    <property type="project" value="TreeGrafter"/>
</dbReference>
<feature type="region of interest" description="Disordered" evidence="1">
    <location>
        <begin position="29"/>
        <end position="50"/>
    </location>
</feature>
<dbReference type="Pfam" id="PF21762">
    <property type="entry name" value="DEDDh_C"/>
    <property type="match status" value="1"/>
</dbReference>
<name>A0A9W9KGP0_9EURO</name>
<keyword evidence="4" id="KW-1185">Reference proteome</keyword>
<evidence type="ECO:0000313" key="3">
    <source>
        <dbReference type="EMBL" id="KAJ5105840.1"/>
    </source>
</evidence>
<comment type="caution">
    <text evidence="3">The sequence shown here is derived from an EMBL/GenBank/DDBJ whole genome shotgun (WGS) entry which is preliminary data.</text>
</comment>
<dbReference type="OrthoDB" id="5953249at2759"/>
<dbReference type="InterPro" id="IPR048519">
    <property type="entry name" value="Gfd2/YDR514C-like_C"/>
</dbReference>
<dbReference type="AlphaFoldDB" id="A0A9W9KGP0"/>
<feature type="region of interest" description="Disordered" evidence="1">
    <location>
        <begin position="303"/>
        <end position="323"/>
    </location>
</feature>